<dbReference type="InterPro" id="IPR048731">
    <property type="entry name" value="HolB_lid-gammaproteobact"/>
</dbReference>
<dbReference type="Gene3D" id="1.20.272.10">
    <property type="match status" value="1"/>
</dbReference>
<dbReference type="NCBIfam" id="TIGR00678">
    <property type="entry name" value="holB"/>
    <property type="match status" value="1"/>
</dbReference>
<dbReference type="SUPFAM" id="SSF48019">
    <property type="entry name" value="post-AAA+ oligomerization domain-like"/>
    <property type="match status" value="1"/>
</dbReference>
<keyword evidence="3" id="KW-0808">Transferase</keyword>
<evidence type="ECO:0000256" key="3">
    <source>
        <dbReference type="ARBA" id="ARBA00022679"/>
    </source>
</evidence>
<dbReference type="EMBL" id="RCZD01000004">
    <property type="protein sequence ID" value="TPG62765.1"/>
    <property type="molecule type" value="Genomic_DNA"/>
</dbReference>
<dbReference type="InterPro" id="IPR015199">
    <property type="entry name" value="DNA_pol_III_delta_C"/>
</dbReference>
<dbReference type="Pfam" id="PF13177">
    <property type="entry name" value="DNA_pol3_delta2"/>
    <property type="match status" value="1"/>
</dbReference>
<dbReference type="GO" id="GO:0008408">
    <property type="term" value="F:3'-5' exonuclease activity"/>
    <property type="evidence" value="ECO:0007669"/>
    <property type="project" value="InterPro"/>
</dbReference>
<dbReference type="NCBIfam" id="NF005941">
    <property type="entry name" value="PRK07993.1"/>
    <property type="match status" value="1"/>
</dbReference>
<keyword evidence="4" id="KW-0548">Nucleotidyltransferase</keyword>
<gene>
    <name evidence="10" type="ORF">EAH77_09855</name>
</gene>
<dbReference type="GO" id="GO:0009360">
    <property type="term" value="C:DNA polymerase III complex"/>
    <property type="evidence" value="ECO:0007669"/>
    <property type="project" value="InterPro"/>
</dbReference>
<dbReference type="PANTHER" id="PTHR11669">
    <property type="entry name" value="REPLICATION FACTOR C / DNA POLYMERASE III GAMMA-TAU SUBUNIT"/>
    <property type="match status" value="1"/>
</dbReference>
<keyword evidence="5" id="KW-0235">DNA replication</keyword>
<proteinExistence type="predicted"/>
<evidence type="ECO:0000256" key="1">
    <source>
        <dbReference type="ARBA" id="ARBA00012417"/>
    </source>
</evidence>
<dbReference type="InterPro" id="IPR004622">
    <property type="entry name" value="DNA_pol_HolB"/>
</dbReference>
<evidence type="ECO:0000313" key="10">
    <source>
        <dbReference type="EMBL" id="TPG62765.1"/>
    </source>
</evidence>
<dbReference type="Gene3D" id="1.10.8.10">
    <property type="entry name" value="DNA helicase RuvA subunit, C-terminal domain"/>
    <property type="match status" value="1"/>
</dbReference>
<dbReference type="FunFam" id="3.40.50.300:FF:000890">
    <property type="entry name" value="DNA polymerase III subunit delta"/>
    <property type="match status" value="1"/>
</dbReference>
<dbReference type="Pfam" id="PF09115">
    <property type="entry name" value="DNApol3-delta_C"/>
    <property type="match status" value="1"/>
</dbReference>
<dbReference type="InterPro" id="IPR008921">
    <property type="entry name" value="DNA_pol3_clamp-load_cplx_C"/>
</dbReference>
<keyword evidence="11" id="KW-1185">Reference proteome</keyword>
<dbReference type="RefSeq" id="WP_140472114.1">
    <property type="nucleotide sequence ID" value="NZ_RCZD01000004.1"/>
</dbReference>
<comment type="catalytic activity">
    <reaction evidence="7">
        <text>DNA(n) + a 2'-deoxyribonucleoside 5'-triphosphate = DNA(n+1) + diphosphate</text>
        <dbReference type="Rhea" id="RHEA:22508"/>
        <dbReference type="Rhea" id="RHEA-COMP:17339"/>
        <dbReference type="Rhea" id="RHEA-COMP:17340"/>
        <dbReference type="ChEBI" id="CHEBI:33019"/>
        <dbReference type="ChEBI" id="CHEBI:61560"/>
        <dbReference type="ChEBI" id="CHEBI:173112"/>
        <dbReference type="EC" id="2.7.7.7"/>
    </reaction>
</comment>
<evidence type="ECO:0000256" key="2">
    <source>
        <dbReference type="ARBA" id="ARBA00014363"/>
    </source>
</evidence>
<dbReference type="EC" id="2.7.7.7" evidence="1"/>
<dbReference type="InterPro" id="IPR050238">
    <property type="entry name" value="DNA_Rep/Repair_Clamp_Loader"/>
</dbReference>
<evidence type="ECO:0000256" key="5">
    <source>
        <dbReference type="ARBA" id="ARBA00022705"/>
    </source>
</evidence>
<dbReference type="GO" id="GO:0003887">
    <property type="term" value="F:DNA-directed DNA polymerase activity"/>
    <property type="evidence" value="ECO:0007669"/>
    <property type="project" value="UniProtKB-KW"/>
</dbReference>
<evidence type="ECO:0000256" key="4">
    <source>
        <dbReference type="ARBA" id="ARBA00022695"/>
    </source>
</evidence>
<sequence>MTWYPWLSAPYRQLVGQYQSGRGHHAMLMHAANGMGDAALVYGLSRWLLCQHQDGEKSCGKCHSCQLMIAGNHPDWHVLMPEKGKNSLGVDPVRQLIETLYNYSQQGGAKVVWVPEAELLTEAAANALLKTLEEPPAKTYFLIGCRETSGLLATLRSRCFYWHLPTPDEVPTTQWIGRQLNADPVAIKTALRLSNGTPLAALALLQPERWKQRMALCQQLTTSCQQRDMLSLMIQLNHDDVADRLQWLCSLLLDAIKWQQNAGQFIINHDQQPLIAQIAGLQANDALQKSVQAWMHCRQQLLTIIGVNRELILTEQLLEWDMSLSEFRSDSSLSGTRVSPA</sequence>
<feature type="domain" description="DNA polymerase III subunit delta' AAA+ ATPase lid" evidence="9">
    <location>
        <begin position="167"/>
        <end position="206"/>
    </location>
</feature>
<reference evidence="10 11" key="1">
    <citation type="journal article" date="2019" name="Environ. Microbiol.">
        <title>Species interactions and distinct microbial communities in high Arctic permafrost affected cryosols are associated with the CH4 and CO2 gas fluxes.</title>
        <authorList>
            <person name="Altshuler I."/>
            <person name="Hamel J."/>
            <person name="Turney S."/>
            <person name="Magnuson E."/>
            <person name="Levesque R."/>
            <person name="Greer C."/>
            <person name="Whyte L.G."/>
        </authorList>
    </citation>
    <scope>NUCLEOTIDE SEQUENCE [LARGE SCALE GENOMIC DNA]</scope>
    <source>
        <strain evidence="10 11">E4</strain>
    </source>
</reference>
<feature type="domain" description="DNA polymerase III delta subunit C-terminal" evidence="8">
    <location>
        <begin position="208"/>
        <end position="320"/>
    </location>
</feature>
<dbReference type="AlphaFoldDB" id="A0A502GLR5"/>
<keyword evidence="6" id="KW-0239">DNA-directed DNA polymerase</keyword>
<name>A0A502GLR5_9GAMM</name>
<evidence type="ECO:0000259" key="8">
    <source>
        <dbReference type="Pfam" id="PF09115"/>
    </source>
</evidence>
<accession>A0A502GLR5</accession>
<dbReference type="InterPro" id="IPR027417">
    <property type="entry name" value="P-loop_NTPase"/>
</dbReference>
<dbReference type="Proteomes" id="UP000317663">
    <property type="component" value="Unassembled WGS sequence"/>
</dbReference>
<dbReference type="OrthoDB" id="9811073at2"/>
<evidence type="ECO:0000256" key="6">
    <source>
        <dbReference type="ARBA" id="ARBA00022932"/>
    </source>
</evidence>
<dbReference type="SUPFAM" id="SSF52540">
    <property type="entry name" value="P-loop containing nucleoside triphosphate hydrolases"/>
    <property type="match status" value="1"/>
</dbReference>
<dbReference type="Pfam" id="PF21500">
    <property type="entry name" value="HolB_lid"/>
    <property type="match status" value="1"/>
</dbReference>
<dbReference type="Gene3D" id="3.40.50.300">
    <property type="entry name" value="P-loop containing nucleotide triphosphate hydrolases"/>
    <property type="match status" value="1"/>
</dbReference>
<comment type="caution">
    <text evidence="10">The sequence shown here is derived from an EMBL/GenBank/DDBJ whole genome shotgun (WGS) entry which is preliminary data.</text>
</comment>
<evidence type="ECO:0000313" key="11">
    <source>
        <dbReference type="Proteomes" id="UP000317663"/>
    </source>
</evidence>
<protein>
    <recommendedName>
        <fullName evidence="2">DNA polymerase III subunit delta'</fullName>
        <ecNumber evidence="1">2.7.7.7</ecNumber>
    </recommendedName>
</protein>
<evidence type="ECO:0000259" key="9">
    <source>
        <dbReference type="Pfam" id="PF21500"/>
    </source>
</evidence>
<dbReference type="GO" id="GO:0003677">
    <property type="term" value="F:DNA binding"/>
    <property type="evidence" value="ECO:0007669"/>
    <property type="project" value="InterPro"/>
</dbReference>
<dbReference type="PANTHER" id="PTHR11669:SF8">
    <property type="entry name" value="DNA POLYMERASE III SUBUNIT DELTA"/>
    <property type="match status" value="1"/>
</dbReference>
<organism evidence="10 11">
    <name type="scientific">Ewingella americana</name>
    <dbReference type="NCBI Taxonomy" id="41202"/>
    <lineage>
        <taxon>Bacteria</taxon>
        <taxon>Pseudomonadati</taxon>
        <taxon>Pseudomonadota</taxon>
        <taxon>Gammaproteobacteria</taxon>
        <taxon>Enterobacterales</taxon>
        <taxon>Yersiniaceae</taxon>
        <taxon>Ewingella</taxon>
    </lineage>
</organism>
<dbReference type="GO" id="GO:0006261">
    <property type="term" value="P:DNA-templated DNA replication"/>
    <property type="evidence" value="ECO:0007669"/>
    <property type="project" value="TreeGrafter"/>
</dbReference>
<evidence type="ECO:0000256" key="7">
    <source>
        <dbReference type="ARBA" id="ARBA00049244"/>
    </source>
</evidence>